<proteinExistence type="predicted"/>
<dbReference type="HOGENOM" id="CLU_1085423_0_0_0"/>
<name>F8L804_SIMNZ</name>
<reference evidence="1 2" key="2">
    <citation type="journal article" date="2011" name="Mol. Biol. Evol.">
        <title>Unity in variety--the pan-genome of the Chlamydiae.</title>
        <authorList>
            <person name="Collingro A."/>
            <person name="Tischler P."/>
            <person name="Weinmaier T."/>
            <person name="Penz T."/>
            <person name="Heinz E."/>
            <person name="Brunham R.C."/>
            <person name="Read T.D."/>
            <person name="Bavoil P.M."/>
            <person name="Sachse K."/>
            <person name="Kahane S."/>
            <person name="Friedman M.G."/>
            <person name="Rattei T."/>
            <person name="Myers G.S."/>
            <person name="Horn M."/>
        </authorList>
    </citation>
    <scope>NUCLEOTIDE SEQUENCE [LARGE SCALE GENOMIC DNA]</scope>
    <source>
        <strain evidence="2">ATCC VR-1471 / Z</strain>
    </source>
</reference>
<accession>F8L804</accession>
<dbReference type="STRING" id="331113.SNE_A10290"/>
<dbReference type="RefSeq" id="WP_013943373.1">
    <property type="nucleotide sequence ID" value="NC_015713.1"/>
</dbReference>
<evidence type="ECO:0000313" key="1">
    <source>
        <dbReference type="EMBL" id="CCB88906.1"/>
    </source>
</evidence>
<gene>
    <name evidence="1" type="ordered locus">SNE_A10290</name>
</gene>
<evidence type="ECO:0000313" key="2">
    <source>
        <dbReference type="Proteomes" id="UP000000496"/>
    </source>
</evidence>
<protein>
    <submittedName>
        <fullName evidence="1">Uncharacterized protein</fullName>
    </submittedName>
</protein>
<reference key="1">
    <citation type="journal article" date="2011" name="Mol. Biol. Evol.">
        <title>Unity in variety -- the pan-genome of the Chlamydiae.</title>
        <authorList>
            <person name="Collingro A."/>
            <person name="Tischler P."/>
            <person name="Weinmaier T."/>
            <person name="Penz T."/>
            <person name="Heinz E."/>
            <person name="Brunham R.C."/>
            <person name="Read T.D."/>
            <person name="Bavoil P.M."/>
            <person name="Sachse K."/>
            <person name="Kahane S."/>
            <person name="Friedman M.G."/>
            <person name="Rattei T."/>
            <person name="Myers G.S.A."/>
            <person name="Horn M."/>
        </authorList>
    </citation>
    <scope>NUCLEOTIDE SEQUENCE</scope>
    <source>
        <strain>Z</strain>
    </source>
</reference>
<dbReference type="AlphaFoldDB" id="F8L804"/>
<dbReference type="Proteomes" id="UP000000496">
    <property type="component" value="Chromosome gsn.131"/>
</dbReference>
<sequence length="256" mass="28885">MVHELPPETIDGEPLIPYIEEAESLKGSIVIDGIEVVEAPFSLPTPPDKKATREDLFYLAHVLHTTYQAGFGWKDYAIMIQIGLDYLQNCTEMSLLEKREAILTLLNYVIAQTDGPFLPEETFAPLFESLLIPFIDLALEARSGILALEAKKLESVRPLREGKPTPKRLQEFTKGITNLWQSGYEWNDLAQAARVAILFLMTFEEISLEEMRVGVVDILHLLLDSATAEELPTNFNKKIFSSFTEAFSNAIIPHKY</sequence>
<organism evidence="1 2">
    <name type="scientific">Simkania negevensis (strain ATCC VR-1471 / DSM 27360 / Z)</name>
    <dbReference type="NCBI Taxonomy" id="331113"/>
    <lineage>
        <taxon>Bacteria</taxon>
        <taxon>Pseudomonadati</taxon>
        <taxon>Chlamydiota</taxon>
        <taxon>Chlamydiia</taxon>
        <taxon>Parachlamydiales</taxon>
        <taxon>Simkaniaceae</taxon>
        <taxon>Simkania</taxon>
    </lineage>
</organism>
<dbReference type="KEGG" id="sng:SNE_A10290"/>
<dbReference type="EMBL" id="FR872582">
    <property type="protein sequence ID" value="CCB88906.1"/>
    <property type="molecule type" value="Genomic_DNA"/>
</dbReference>
<keyword evidence="2" id="KW-1185">Reference proteome</keyword>